<dbReference type="InterPro" id="IPR050515">
    <property type="entry name" value="Beta-lactam/transpept"/>
</dbReference>
<dbReference type="RefSeq" id="WP_046908707.1">
    <property type="nucleotide sequence ID" value="NZ_BAAAXG010000026.1"/>
</dbReference>
<dbReference type="Pfam" id="PF21922">
    <property type="entry name" value="PBP_dimer_2"/>
    <property type="match status" value="1"/>
</dbReference>
<dbReference type="GO" id="GO:0008658">
    <property type="term" value="F:penicillin binding"/>
    <property type="evidence" value="ECO:0007669"/>
    <property type="project" value="InterPro"/>
</dbReference>
<organism evidence="3 4">
    <name type="scientific">Streptomyces showdoensis</name>
    <dbReference type="NCBI Taxonomy" id="68268"/>
    <lineage>
        <taxon>Bacteria</taxon>
        <taxon>Bacillati</taxon>
        <taxon>Actinomycetota</taxon>
        <taxon>Actinomycetes</taxon>
        <taxon>Kitasatosporales</taxon>
        <taxon>Streptomycetaceae</taxon>
        <taxon>Streptomyces</taxon>
    </lineage>
</organism>
<gene>
    <name evidence="3" type="ORF">VO63_17285</name>
</gene>
<dbReference type="InterPro" id="IPR012338">
    <property type="entry name" value="Beta-lactam/transpept-like"/>
</dbReference>
<dbReference type="OrthoDB" id="9766847at2"/>
<dbReference type="GO" id="GO:0071972">
    <property type="term" value="F:peptidoglycan L,D-transpeptidase activity"/>
    <property type="evidence" value="ECO:0007669"/>
    <property type="project" value="TreeGrafter"/>
</dbReference>
<protein>
    <submittedName>
        <fullName evidence="3">Penicillin-binding protein</fullName>
    </submittedName>
</protein>
<dbReference type="Proteomes" id="UP000265325">
    <property type="component" value="Unassembled WGS sequence"/>
</dbReference>
<keyword evidence="4" id="KW-1185">Reference proteome</keyword>
<proteinExistence type="predicted"/>
<dbReference type="AlphaFoldDB" id="A0A2P2GP47"/>
<evidence type="ECO:0000259" key="1">
    <source>
        <dbReference type="Pfam" id="PF00905"/>
    </source>
</evidence>
<sequence length="488" mass="52328">MNKPLRRVAIFCGLLVLALLLRDNWLQYVRADELNAHPKNKRVTIERYSNKRGNIIVDGKPITGSVDSGDNFYAYKRTYVDGAMWAPVTGYASQAFDANQIEKIEDGILTGNDDRLFFDRTLAMFTGEKKKGGDVVTTLSGAAQRAAFKGLGNKTGAVVAIEPSTGKILALASTPSYDPASFAGYHDKDAKAWQALEKDKNKPKLNRALREIYPPGSVFKVVTAAAALESGKVTDINAPTDTPEGWKIPLSTLPMKNHAGGCANATLNDALRVSCNSVFAKLGDDVGRDKMVEMAEKFGFNAEQFTPVRSAASVYDKKADRGGNALSSIGQFNTATTPLQMAMVTAAIANDGKLMKPYMIDQLRAPNLDIIKKNEPEELSRPVSQRTAQQLQEMMENVVENGTGGNAALDMDGVKVGGKTGTAQHGEKNAKRPYAWFISYAKTAQGSPVAVAVVVEDSAGTDREDISGGGLAAPIAKAVMKAVLKSKG</sequence>
<dbReference type="GO" id="GO:0071555">
    <property type="term" value="P:cell wall organization"/>
    <property type="evidence" value="ECO:0007669"/>
    <property type="project" value="TreeGrafter"/>
</dbReference>
<comment type="caution">
    <text evidence="3">The sequence shown here is derived from an EMBL/GenBank/DDBJ whole genome shotgun (WGS) entry which is preliminary data.</text>
</comment>
<dbReference type="InterPro" id="IPR054120">
    <property type="entry name" value="PBPA_dimer"/>
</dbReference>
<dbReference type="SUPFAM" id="SSF56601">
    <property type="entry name" value="beta-lactamase/transpeptidase-like"/>
    <property type="match status" value="1"/>
</dbReference>
<evidence type="ECO:0000313" key="4">
    <source>
        <dbReference type="Proteomes" id="UP000265325"/>
    </source>
</evidence>
<evidence type="ECO:0000313" key="3">
    <source>
        <dbReference type="EMBL" id="KKZ72675.1"/>
    </source>
</evidence>
<name>A0A2P2GP47_STREW</name>
<dbReference type="EMBL" id="LAQS01000024">
    <property type="protein sequence ID" value="KKZ72675.1"/>
    <property type="molecule type" value="Genomic_DNA"/>
</dbReference>
<dbReference type="Gene3D" id="3.40.710.10">
    <property type="entry name" value="DD-peptidase/beta-lactamase superfamily"/>
    <property type="match status" value="1"/>
</dbReference>
<feature type="domain" description="Penicillin-binding protein transpeptidase" evidence="1">
    <location>
        <begin position="156"/>
        <end position="481"/>
    </location>
</feature>
<feature type="domain" description="Penicillin binding protein A dimerisation" evidence="2">
    <location>
        <begin position="52"/>
        <end position="135"/>
    </location>
</feature>
<dbReference type="InterPro" id="IPR001460">
    <property type="entry name" value="PCN-bd_Tpept"/>
</dbReference>
<reference evidence="3 4" key="1">
    <citation type="submission" date="2015-05" db="EMBL/GenBank/DDBJ databases">
        <title>Draft Genome assembly of Streptomyces showdoensis.</title>
        <authorList>
            <person name="Thapa K.K."/>
            <person name="Metsa-Ketela M."/>
        </authorList>
    </citation>
    <scope>NUCLEOTIDE SEQUENCE [LARGE SCALE GENOMIC DNA]</scope>
    <source>
        <strain evidence="3 4">ATCC 15227</strain>
    </source>
</reference>
<dbReference type="PANTHER" id="PTHR30627:SF24">
    <property type="entry name" value="PENICILLIN-BINDING PROTEIN 4B"/>
    <property type="match status" value="1"/>
</dbReference>
<dbReference type="Pfam" id="PF00905">
    <property type="entry name" value="Transpeptidase"/>
    <property type="match status" value="1"/>
</dbReference>
<dbReference type="PANTHER" id="PTHR30627">
    <property type="entry name" value="PEPTIDOGLYCAN D,D-TRANSPEPTIDASE"/>
    <property type="match status" value="1"/>
</dbReference>
<accession>A0A2P2GP47</accession>
<dbReference type="Gene3D" id="3.90.1310.10">
    <property type="entry name" value="Penicillin-binding protein 2a (Domain 2)"/>
    <property type="match status" value="1"/>
</dbReference>
<dbReference type="GO" id="GO:0005886">
    <property type="term" value="C:plasma membrane"/>
    <property type="evidence" value="ECO:0007669"/>
    <property type="project" value="TreeGrafter"/>
</dbReference>
<evidence type="ECO:0000259" key="2">
    <source>
        <dbReference type="Pfam" id="PF21922"/>
    </source>
</evidence>